<keyword evidence="16" id="KW-1185">Reference proteome</keyword>
<dbReference type="Pfam" id="PF02225">
    <property type="entry name" value="PA"/>
    <property type="match status" value="1"/>
</dbReference>
<dbReference type="PROSITE" id="PS00137">
    <property type="entry name" value="SUBTILASE_HIS"/>
    <property type="match status" value="1"/>
</dbReference>
<proteinExistence type="inferred from homology"/>
<reference evidence="15 16" key="1">
    <citation type="journal article" date="2016" name="Genome Announc.">
        <title>Whole-Genome Sequence of Rummeliibacillus stabekisii Strain PP9 Isolated from Antarctic Soil.</title>
        <authorList>
            <person name="da Mota F.F."/>
            <person name="Vollu R.E."/>
            <person name="Jurelevicius D."/>
            <person name="Seldin L."/>
        </authorList>
    </citation>
    <scope>NUCLEOTIDE SEQUENCE [LARGE SCALE GENOMIC DNA]</scope>
    <source>
        <strain evidence="15 16">PP9</strain>
    </source>
</reference>
<dbReference type="PROSITE" id="PS51892">
    <property type="entry name" value="SUBTILASE"/>
    <property type="match status" value="1"/>
</dbReference>
<feature type="domain" description="Peptidase S8/S53" evidence="12">
    <location>
        <begin position="194"/>
        <end position="662"/>
    </location>
</feature>
<feature type="chain" id="PRO_5007509127" description="Lactocepin" evidence="11">
    <location>
        <begin position="34"/>
        <end position="1449"/>
    </location>
</feature>
<evidence type="ECO:0008006" key="17">
    <source>
        <dbReference type="Google" id="ProtNLM"/>
    </source>
</evidence>
<feature type="active site" description="Charge relay system" evidence="8 9">
    <location>
        <position position="203"/>
    </location>
</feature>
<dbReference type="Gene3D" id="2.60.40.1710">
    <property type="entry name" value="Subtilisin-like superfamily"/>
    <property type="match status" value="1"/>
</dbReference>
<keyword evidence="5" id="KW-0677">Repeat</keyword>
<evidence type="ECO:0000256" key="2">
    <source>
        <dbReference type="ARBA" id="ARBA00022525"/>
    </source>
</evidence>
<dbReference type="RefSeq" id="WP_066784215.1">
    <property type="nucleotide sequence ID" value="NZ_CP014806.1"/>
</dbReference>
<dbReference type="PROSITE" id="PS00138">
    <property type="entry name" value="SUBTILASE_SER"/>
    <property type="match status" value="1"/>
</dbReference>
<evidence type="ECO:0000256" key="10">
    <source>
        <dbReference type="RuleBase" id="RU003355"/>
    </source>
</evidence>
<dbReference type="InterPro" id="IPR046450">
    <property type="entry name" value="PA_dom_sf"/>
</dbReference>
<dbReference type="InterPro" id="IPR010435">
    <property type="entry name" value="C5a/SBT2-like_Fn3"/>
</dbReference>
<evidence type="ECO:0000313" key="16">
    <source>
        <dbReference type="Proteomes" id="UP000076021"/>
    </source>
</evidence>
<dbReference type="Pfam" id="PF06280">
    <property type="entry name" value="fn3_5"/>
    <property type="match status" value="1"/>
</dbReference>
<evidence type="ECO:0000256" key="5">
    <source>
        <dbReference type="ARBA" id="ARBA00022737"/>
    </source>
</evidence>
<evidence type="ECO:0000256" key="1">
    <source>
        <dbReference type="ARBA" id="ARBA00011073"/>
    </source>
</evidence>
<dbReference type="Gene3D" id="3.50.30.30">
    <property type="match status" value="1"/>
</dbReference>
<dbReference type="GO" id="GO:0004252">
    <property type="term" value="F:serine-type endopeptidase activity"/>
    <property type="evidence" value="ECO:0007669"/>
    <property type="project" value="UniProtKB-UniRule"/>
</dbReference>
<feature type="active site" description="Charge relay system" evidence="8 9">
    <location>
        <position position="269"/>
    </location>
</feature>
<evidence type="ECO:0000259" key="12">
    <source>
        <dbReference type="Pfam" id="PF00082"/>
    </source>
</evidence>
<dbReference type="InterPro" id="IPR034216">
    <property type="entry name" value="C5a_Peptidase"/>
</dbReference>
<evidence type="ECO:0000256" key="7">
    <source>
        <dbReference type="ARBA" id="ARBA00022825"/>
    </source>
</evidence>
<name>A0A143H926_9BACL</name>
<evidence type="ECO:0000256" key="3">
    <source>
        <dbReference type="ARBA" id="ARBA00022670"/>
    </source>
</evidence>
<evidence type="ECO:0000256" key="8">
    <source>
        <dbReference type="PIRSR" id="PIRSR615500-1"/>
    </source>
</evidence>
<gene>
    <name evidence="15" type="ORF">ATY39_00450</name>
</gene>
<protein>
    <recommendedName>
        <fullName evidence="17">Lactocepin</fullName>
    </recommendedName>
</protein>
<dbReference type="PRINTS" id="PR00723">
    <property type="entry name" value="SUBTILISIN"/>
</dbReference>
<keyword evidence="7 9" id="KW-0720">Serine protease</keyword>
<accession>A0A143H926</accession>
<sequence length="1449" mass="157335">MDKNKLFKKGITVGLASALLASNMLMMAGHAKAETETSTDFDKVEVSNLVKDLAKETKVDRDAEFEDNQKVRVIVELEGAPAISYAQDKGVMYKELAPKTRLKLESDIKDEQKDFLANVKKQNIGLTLNNSFTTVLNGVSGEMEYGNIEKLEKLPGVLNVSIATEYERPKEKPDMVTSKEMVEAQQTWKDGYNGKGMVVGIIDTGIDFEHKDMKLTTKEGEKLSENSTSDLITKNSLPGKFYTDKVPYGYNYADKNDEVLDLGPDASMHGMHVGGTVAANGDESNGGVQGVAPEAQLLALKVFGNDPAMPSTFGDIYIKAIDDGIKLGADVLNMSLGSTAGFVDDTNLEQKAVDNAVNNGIVMSISAGNSDNISGEFDGAPLATNPDIGLVGAPSVSKSSLSVASMENNKISLDEFDIKIGDETINVPYKKQSSPDPLEVFGNKEVDVVYVGDGSPAQYNNKDVKGKVVVAVRTATNPNYGEIQAQAEKAGAAGVIVRGHVSHGDYVSMALNNPTIPLVSLAQSEGNNLATKLQAAGGKGKVTFTGKQQSVVNTAAGKMSTFTSWGVTPSLEMKPEITAPGGQIYSTLNNDKYGLMSGTSMAAPHVSGGSALVLQRVKELFPDLKDAAKSKMAKLLLMNTAKPVEDPDNGGIYYSPRRQGAGIMQLHSAVSTPVYVAKKGTNEGKVELKEIKDDSFSFTLTATNTSNDDLEYEVKTSLLTDSVTGGKLDLKEQNIADEAKITVDTPKFTLFGNGTKDITVKVNLTNAKEKLEKLMKNGYFVEGFVRLVGTDKEKAAPELTVPFVGFKGDWNKAPILDNMIYEDGSYLETSFMVDEKGNALGENALTGDLSKNAIAISPNGDKQKDSVTPVLSFLRNSKSVEYSIVDEKGNELRKLTKTGNQSKNYKAKTPYVYNPSRTNWDGYIRNEKAKDGKYFYQVKTQVDYEGKEPQVTKIPVIVDTVKPEITNASFSSNKGQLYFEAIDMAGSGLQYIQILVDGKNAGYLDGSKAKAFKVPVSNVKDKSTIQIVAVDNANNIASTTVTNDNTIPYIVTTSPEALGVYDTKLMAVTGYVEDASKIEELKVTGDKLEGGGIEIPVTYNKVTKRYDFNTQLTFTEDGVHDIFFSGKDSVGNKIEFRRQVIVDTTPAELKVEGIPDNNIVGKDEENPTLKITASDNYDDLRLVVDGNEVYNHEFDEPYEMRALSHSYDYKLDLKEGSNKVVVEATDLSGHVTKKTIVIYKGQPENGFITNYDFGPTEEVSTENPATLTAEANESVKWEAKVTDPTGKEFKLDTAEGKEYKATFTPDEFAPNGEYTLEFGPEGSEKQVVTFTVANYPIVIEGQTKNTKGKAVEAVTEDGVLNIVANFANRGEVKQNAQVLVQVKDSKDEVVIFKVLSLDEFKKASRGRVGVDIPLESLKTGAYTAEVFVWDSLENPTPLAQTSTINFDIK</sequence>
<dbReference type="InterPro" id="IPR022398">
    <property type="entry name" value="Peptidase_S8_His-AS"/>
</dbReference>
<dbReference type="InterPro" id="IPR036852">
    <property type="entry name" value="Peptidase_S8/S53_dom_sf"/>
</dbReference>
<keyword evidence="2" id="KW-0964">Secreted</keyword>
<evidence type="ECO:0000256" key="11">
    <source>
        <dbReference type="SAM" id="SignalP"/>
    </source>
</evidence>
<feature type="domain" description="C5a peptidase/Subtilisin-like protease SBT2-like Fn3-like" evidence="14">
    <location>
        <begin position="686"/>
        <end position="804"/>
    </location>
</feature>
<dbReference type="InterPro" id="IPR003137">
    <property type="entry name" value="PA_domain"/>
</dbReference>
<dbReference type="STRING" id="241244.ATY39_00450"/>
<keyword evidence="6 9" id="KW-0378">Hydrolase</keyword>
<dbReference type="CDD" id="cd07475">
    <property type="entry name" value="Peptidases_S8_C5a_Peptidase"/>
    <property type="match status" value="1"/>
</dbReference>
<dbReference type="OrthoDB" id="9798386at2"/>
<dbReference type="GO" id="GO:0016020">
    <property type="term" value="C:membrane"/>
    <property type="evidence" value="ECO:0007669"/>
    <property type="project" value="InterPro"/>
</dbReference>
<evidence type="ECO:0000256" key="4">
    <source>
        <dbReference type="ARBA" id="ARBA00022729"/>
    </source>
</evidence>
<dbReference type="GO" id="GO:0006508">
    <property type="term" value="P:proteolysis"/>
    <property type="evidence" value="ECO:0007669"/>
    <property type="project" value="UniProtKB-KW"/>
</dbReference>
<dbReference type="Gene3D" id="3.40.50.200">
    <property type="entry name" value="Peptidase S8/S53 domain"/>
    <property type="match status" value="1"/>
</dbReference>
<evidence type="ECO:0000259" key="13">
    <source>
        <dbReference type="Pfam" id="PF02225"/>
    </source>
</evidence>
<feature type="signal peptide" evidence="11">
    <location>
        <begin position="1"/>
        <end position="33"/>
    </location>
</feature>
<evidence type="ECO:0000313" key="15">
    <source>
        <dbReference type="EMBL" id="AMW98016.1"/>
    </source>
</evidence>
<dbReference type="SUPFAM" id="SSF52025">
    <property type="entry name" value="PA domain"/>
    <property type="match status" value="1"/>
</dbReference>
<evidence type="ECO:0000256" key="6">
    <source>
        <dbReference type="ARBA" id="ARBA00022801"/>
    </source>
</evidence>
<feature type="domain" description="PA" evidence="13">
    <location>
        <begin position="448"/>
        <end position="529"/>
    </location>
</feature>
<organism evidence="15 16">
    <name type="scientific">Rummeliibacillus stabekisii</name>
    <dbReference type="NCBI Taxonomy" id="241244"/>
    <lineage>
        <taxon>Bacteria</taxon>
        <taxon>Bacillati</taxon>
        <taxon>Bacillota</taxon>
        <taxon>Bacilli</taxon>
        <taxon>Bacillales</taxon>
        <taxon>Caryophanaceae</taxon>
        <taxon>Rummeliibacillus</taxon>
    </lineage>
</organism>
<dbReference type="InterPro" id="IPR015500">
    <property type="entry name" value="Peptidase_S8_subtilisin-rel"/>
</dbReference>
<reference evidence="16" key="2">
    <citation type="submission" date="2016-03" db="EMBL/GenBank/DDBJ databases">
        <authorList>
            <person name="Seldin L."/>
        </authorList>
    </citation>
    <scope>NUCLEOTIDE SEQUENCE [LARGE SCALE GENOMIC DNA]</scope>
    <source>
        <strain evidence="16">PP9</strain>
    </source>
</reference>
<dbReference type="PROSITE" id="PS00136">
    <property type="entry name" value="SUBTILASE_ASP"/>
    <property type="match status" value="1"/>
</dbReference>
<evidence type="ECO:0000256" key="9">
    <source>
        <dbReference type="PROSITE-ProRule" id="PRU01240"/>
    </source>
</evidence>
<dbReference type="Pfam" id="PF00082">
    <property type="entry name" value="Peptidase_S8"/>
    <property type="match status" value="1"/>
</dbReference>
<dbReference type="EMBL" id="CP014806">
    <property type="protein sequence ID" value="AMW98016.1"/>
    <property type="molecule type" value="Genomic_DNA"/>
</dbReference>
<evidence type="ECO:0000259" key="14">
    <source>
        <dbReference type="Pfam" id="PF06280"/>
    </source>
</evidence>
<dbReference type="Proteomes" id="UP000076021">
    <property type="component" value="Chromosome"/>
</dbReference>
<dbReference type="KEGG" id="rst:ATY39_00450"/>
<dbReference type="InterPro" id="IPR051048">
    <property type="entry name" value="Peptidase_S8/S53_subtilisin"/>
</dbReference>
<dbReference type="PANTHER" id="PTHR43399">
    <property type="entry name" value="SUBTILISIN-RELATED"/>
    <property type="match status" value="1"/>
</dbReference>
<dbReference type="InterPro" id="IPR023827">
    <property type="entry name" value="Peptidase_S8_Asp-AS"/>
</dbReference>
<comment type="similarity">
    <text evidence="1 9 10">Belongs to the peptidase S8 family.</text>
</comment>
<dbReference type="SUPFAM" id="SSF52743">
    <property type="entry name" value="Subtilisin-like"/>
    <property type="match status" value="1"/>
</dbReference>
<dbReference type="PANTHER" id="PTHR43399:SF4">
    <property type="entry name" value="CELL WALL-ASSOCIATED PROTEASE"/>
    <property type="match status" value="1"/>
</dbReference>
<dbReference type="InterPro" id="IPR000209">
    <property type="entry name" value="Peptidase_S8/S53_dom"/>
</dbReference>
<dbReference type="InterPro" id="IPR023828">
    <property type="entry name" value="Peptidase_S8_Ser-AS"/>
</dbReference>
<keyword evidence="3 9" id="KW-0645">Protease</keyword>
<keyword evidence="4 11" id="KW-0732">Signal</keyword>
<feature type="active site" description="Charge relay system" evidence="8 9">
    <location>
        <position position="600"/>
    </location>
</feature>